<comment type="similarity">
    <text evidence="5">Belongs to the protein N5-glutamine methyltransferase family. PrmC subfamily.</text>
</comment>
<dbReference type="NCBIfam" id="TIGR00536">
    <property type="entry name" value="hemK_fam"/>
    <property type="match status" value="1"/>
</dbReference>
<dbReference type="GO" id="GO:0032259">
    <property type="term" value="P:methylation"/>
    <property type="evidence" value="ECO:0007669"/>
    <property type="project" value="UniProtKB-KW"/>
</dbReference>
<feature type="binding site" evidence="5">
    <location>
        <begin position="192"/>
        <end position="195"/>
    </location>
    <ligand>
        <name>substrate</name>
    </ligand>
</feature>
<dbReference type="NCBIfam" id="TIGR03534">
    <property type="entry name" value="RF_mod_PrmC"/>
    <property type="match status" value="1"/>
</dbReference>
<dbReference type="Proteomes" id="UP000723714">
    <property type="component" value="Unassembled WGS sequence"/>
</dbReference>
<dbReference type="EC" id="2.1.1.297" evidence="5"/>
<dbReference type="Pfam" id="PF05175">
    <property type="entry name" value="MTS"/>
    <property type="match status" value="1"/>
</dbReference>
<evidence type="ECO:0000259" key="6">
    <source>
        <dbReference type="Pfam" id="PF05175"/>
    </source>
</evidence>
<keyword evidence="1 5" id="KW-0489">Methyltransferase</keyword>
<feature type="domain" description="Methyltransferase small" evidence="6">
    <location>
        <begin position="119"/>
        <end position="197"/>
    </location>
</feature>
<evidence type="ECO:0000256" key="4">
    <source>
        <dbReference type="ARBA" id="ARBA00048391"/>
    </source>
</evidence>
<keyword evidence="2 5" id="KW-0808">Transferase</keyword>
<feature type="domain" description="Release factor glutamine methyltransferase N-terminal" evidence="7">
    <location>
        <begin position="5"/>
        <end position="75"/>
    </location>
</feature>
<dbReference type="InterPro" id="IPR019874">
    <property type="entry name" value="RF_methyltr_PrmC"/>
</dbReference>
<evidence type="ECO:0000259" key="7">
    <source>
        <dbReference type="Pfam" id="PF17827"/>
    </source>
</evidence>
<dbReference type="InterPro" id="IPR002052">
    <property type="entry name" value="DNA_methylase_N6_adenine_CS"/>
</dbReference>
<dbReference type="Pfam" id="PF17827">
    <property type="entry name" value="PrmC_N"/>
    <property type="match status" value="1"/>
</dbReference>
<dbReference type="InterPro" id="IPR007848">
    <property type="entry name" value="Small_mtfrase_dom"/>
</dbReference>
<comment type="catalytic activity">
    <reaction evidence="4 5">
        <text>L-glutaminyl-[peptide chain release factor] + S-adenosyl-L-methionine = N(5)-methyl-L-glutaminyl-[peptide chain release factor] + S-adenosyl-L-homocysteine + H(+)</text>
        <dbReference type="Rhea" id="RHEA:42896"/>
        <dbReference type="Rhea" id="RHEA-COMP:10271"/>
        <dbReference type="Rhea" id="RHEA-COMP:10272"/>
        <dbReference type="ChEBI" id="CHEBI:15378"/>
        <dbReference type="ChEBI" id="CHEBI:30011"/>
        <dbReference type="ChEBI" id="CHEBI:57856"/>
        <dbReference type="ChEBI" id="CHEBI:59789"/>
        <dbReference type="ChEBI" id="CHEBI:61891"/>
        <dbReference type="EC" id="2.1.1.297"/>
    </reaction>
</comment>
<proteinExistence type="inferred from homology"/>
<dbReference type="InterPro" id="IPR050320">
    <property type="entry name" value="N5-glutamine_MTase"/>
</dbReference>
<dbReference type="HAMAP" id="MF_02126">
    <property type="entry name" value="RF_methyltr_PrmC"/>
    <property type="match status" value="1"/>
</dbReference>
<accession>A0ABS6D1T1</accession>
<sequence>MTMQEAYQLGEERLIHAGIEEARLDAWYLLEHVTGVGRAMYYAMPDRVLSEDQEQKYLYYIEERAGRVPLQHLTGVQEFMGLPFQVNEHVLIPRQDTETVVEEAVKVIRREGMTVPCFRILDMCTGSGCILLSVLHYGRQEAVSLEGIGADISKEALKVARANAEALHIDAEFKHSDLFGQIEGTYEMIISNPPYIRTDVIETLQEEVKAHDPWIALDGKEDGLYFYRQIVQEAGRYLVNGGTLIFEIGCDQGEAVFGLMQEAGYRNIMVKKDLAGLDRVVIGVYDR</sequence>
<dbReference type="PROSITE" id="PS00092">
    <property type="entry name" value="N6_MTASE"/>
    <property type="match status" value="1"/>
</dbReference>
<dbReference type="PANTHER" id="PTHR18895:SF74">
    <property type="entry name" value="MTRF1L RELEASE FACTOR GLUTAMINE METHYLTRANSFERASE"/>
    <property type="match status" value="1"/>
</dbReference>
<dbReference type="PANTHER" id="PTHR18895">
    <property type="entry name" value="HEMK METHYLTRANSFERASE"/>
    <property type="match status" value="1"/>
</dbReference>
<dbReference type="EMBL" id="JABACJ020000004">
    <property type="protein sequence ID" value="MBU3875468.1"/>
    <property type="molecule type" value="Genomic_DNA"/>
</dbReference>
<dbReference type="InterPro" id="IPR040758">
    <property type="entry name" value="PrmC_N"/>
</dbReference>
<comment type="function">
    <text evidence="5">Methylates the class 1 translation termination release factors RF1/PrfA and RF2/PrfB on the glutamine residue of the universally conserved GGQ motif.</text>
</comment>
<evidence type="ECO:0000256" key="2">
    <source>
        <dbReference type="ARBA" id="ARBA00022679"/>
    </source>
</evidence>
<dbReference type="CDD" id="cd02440">
    <property type="entry name" value="AdoMet_MTases"/>
    <property type="match status" value="1"/>
</dbReference>
<feature type="binding site" evidence="5">
    <location>
        <position position="192"/>
    </location>
    <ligand>
        <name>S-adenosyl-L-methionine</name>
        <dbReference type="ChEBI" id="CHEBI:59789"/>
    </ligand>
</feature>
<evidence type="ECO:0000313" key="9">
    <source>
        <dbReference type="Proteomes" id="UP000723714"/>
    </source>
</evidence>
<evidence type="ECO:0000256" key="1">
    <source>
        <dbReference type="ARBA" id="ARBA00022603"/>
    </source>
</evidence>
<evidence type="ECO:0000256" key="3">
    <source>
        <dbReference type="ARBA" id="ARBA00022691"/>
    </source>
</evidence>
<comment type="caution">
    <text evidence="5">Lacks conserved residue(s) required for the propagation of feature annotation.</text>
</comment>
<feature type="binding site" evidence="5">
    <location>
        <position position="151"/>
    </location>
    <ligand>
        <name>S-adenosyl-L-methionine</name>
        <dbReference type="ChEBI" id="CHEBI:59789"/>
    </ligand>
</feature>
<evidence type="ECO:0000256" key="5">
    <source>
        <dbReference type="HAMAP-Rule" id="MF_02126"/>
    </source>
</evidence>
<dbReference type="RefSeq" id="WP_216240487.1">
    <property type="nucleotide sequence ID" value="NZ_JABACJ020000004.1"/>
</dbReference>
<reference evidence="8 9" key="1">
    <citation type="submission" date="2021-06" db="EMBL/GenBank/DDBJ databases">
        <title>Faecalicatena sp. nov. isolated from porcine feces.</title>
        <authorList>
            <person name="Oh B.S."/>
            <person name="Lee J.H."/>
        </authorList>
    </citation>
    <scope>NUCLEOTIDE SEQUENCE [LARGE SCALE GENOMIC DNA]</scope>
    <source>
        <strain evidence="8 9">AGMB00832</strain>
    </source>
</reference>
<keyword evidence="9" id="KW-1185">Reference proteome</keyword>
<organism evidence="8 9">
    <name type="scientific">Faecalicatena faecalis</name>
    <dbReference type="NCBI Taxonomy" id="2726362"/>
    <lineage>
        <taxon>Bacteria</taxon>
        <taxon>Bacillati</taxon>
        <taxon>Bacillota</taxon>
        <taxon>Clostridia</taxon>
        <taxon>Lachnospirales</taxon>
        <taxon>Lachnospiraceae</taxon>
        <taxon>Faecalicatena</taxon>
    </lineage>
</organism>
<name>A0ABS6D1T1_9FIRM</name>
<gene>
    <name evidence="5 8" type="primary">prmC</name>
    <name evidence="8" type="ORF">HGO97_006535</name>
</gene>
<comment type="caution">
    <text evidence="8">The sequence shown here is derived from an EMBL/GenBank/DDBJ whole genome shotgun (WGS) entry which is preliminary data.</text>
</comment>
<evidence type="ECO:0000313" key="8">
    <source>
        <dbReference type="EMBL" id="MBU3875468.1"/>
    </source>
</evidence>
<dbReference type="GO" id="GO:0102559">
    <property type="term" value="F:peptide chain release factor N(5)-glutamine methyltransferase activity"/>
    <property type="evidence" value="ECO:0007669"/>
    <property type="project" value="UniProtKB-EC"/>
</dbReference>
<dbReference type="InterPro" id="IPR004556">
    <property type="entry name" value="HemK-like"/>
</dbReference>
<protein>
    <recommendedName>
        <fullName evidence="5">Release factor glutamine methyltransferase</fullName>
        <shortName evidence="5">RF MTase</shortName>
        <ecNumber evidence="5">2.1.1.297</ecNumber>
    </recommendedName>
    <alternativeName>
        <fullName evidence="5">N5-glutamine methyltransferase PrmC</fullName>
    </alternativeName>
    <alternativeName>
        <fullName evidence="5">Protein-(glutamine-N5) MTase PrmC</fullName>
    </alternativeName>
    <alternativeName>
        <fullName evidence="5">Protein-glutamine N-methyltransferase PrmC</fullName>
    </alternativeName>
</protein>
<keyword evidence="3 5" id="KW-0949">S-adenosyl-L-methionine</keyword>